<dbReference type="Pfam" id="PF00169">
    <property type="entry name" value="PH"/>
    <property type="match status" value="1"/>
</dbReference>
<keyword evidence="8" id="KW-0175">Coiled coil</keyword>
<keyword evidence="2 7" id="KW-0813">Transport</keyword>
<dbReference type="AlphaFoldDB" id="A0A915BB00"/>
<keyword evidence="10" id="KW-1185">Reference proteome</keyword>
<sequence length="768" mass="88147">MVNGFAERGMKLLINVTSAHRERCLNRQERMSSNSRGGSVSSNCGGDTHFAGVEEKSGWLQKWTNYLKGYRQRWFVLDSHANLSYYRNQSEVGQSCRGSINLQEARIHTDTATNSLTISASSQTFHLKAQNECDRKQWLTALEYARHRAIRAAESDEDEDVKMDSCSNGGMAALETMNKALAAKLDDLRTCNSLIAKHGGELVRALNETEINEKTRLLSERISLFKITAAAMVNASDEFVTMIAKESRKVGRYAANEHEQRLRLQDQLEELAQQHSSLERAAYRTARESDLTSDPPFFESDEEFHDASDKMNDLRYDDRKSNSSHTGSLCEDADRELFDAEIVTPSAAFEQFNTESRPSIVQIDQSVAKRRRSRIPDRPQVSLNLWSIMRNCIGKELSKIPMPVNFNEPLSVLQRISEDLEYSHLLDTAAECSDPLEQMCYIAAYAVSSYSTTGNRTTKPFNPLLGETFECDRSSDLGWKSLAEQVSHHPPITAHHADGRKWIVHQDFTMTSRFRGKYLSVIPVGYSHVKFLHQKNEYSFKKVTTTVHNIIVGKLWIDNHGEMVIDNHITGDKCFLKFHPYSYFSREIPRKVTGLVKDNKGKVQWIIQGTWDRSLDMLKVVKDSDVKGEKSVFETGPPRRMWTVNPPYPGCEKMYYFTRLAIELNEMEEGVAPTDSRLRPDQRLMEEGKWDDANRLKVQIEEKQRAVRRHREALAEKALQSGEPFEEYQPLWFKKTQHEQTGAVIHMFTGEYWEKKKLQDWSMCPNIF</sequence>
<dbReference type="Gene3D" id="2.30.29.30">
    <property type="entry name" value="Pleckstrin-homology domain (PH domain)/Phosphotyrosine-binding domain (PTB)"/>
    <property type="match status" value="1"/>
</dbReference>
<reference evidence="11 12" key="1">
    <citation type="submission" date="2022-11" db="UniProtKB">
        <authorList>
            <consortium name="WormBaseParasite"/>
        </authorList>
    </citation>
    <scope>IDENTIFICATION</scope>
</reference>
<dbReference type="Gene3D" id="2.40.160.120">
    <property type="match status" value="1"/>
</dbReference>
<dbReference type="PROSITE" id="PS01013">
    <property type="entry name" value="OSBP"/>
    <property type="match status" value="1"/>
</dbReference>
<evidence type="ECO:0000256" key="7">
    <source>
        <dbReference type="RuleBase" id="RU003845"/>
    </source>
</evidence>
<evidence type="ECO:0000256" key="8">
    <source>
        <dbReference type="SAM" id="Coils"/>
    </source>
</evidence>
<evidence type="ECO:0000256" key="5">
    <source>
        <dbReference type="ARBA" id="ARBA00023121"/>
    </source>
</evidence>
<dbReference type="Proteomes" id="UP000887569">
    <property type="component" value="Unplaced"/>
</dbReference>
<dbReference type="GO" id="GO:0032934">
    <property type="term" value="F:sterol binding"/>
    <property type="evidence" value="ECO:0007669"/>
    <property type="project" value="TreeGrafter"/>
</dbReference>
<evidence type="ECO:0000313" key="11">
    <source>
        <dbReference type="WBParaSite" id="PgR032X_g010_t01"/>
    </source>
</evidence>
<dbReference type="WBParaSite" id="PgR032X_g010_t03">
    <property type="protein sequence ID" value="PgR032X_g010_t03"/>
    <property type="gene ID" value="PgR032X_g010"/>
</dbReference>
<proteinExistence type="inferred from homology"/>
<dbReference type="Pfam" id="PF01237">
    <property type="entry name" value="Oxysterol_BP"/>
    <property type="match status" value="1"/>
</dbReference>
<dbReference type="GO" id="GO:0005886">
    <property type="term" value="C:plasma membrane"/>
    <property type="evidence" value="ECO:0007669"/>
    <property type="project" value="TreeGrafter"/>
</dbReference>
<dbReference type="WBParaSite" id="PgR032X_g010_t04">
    <property type="protein sequence ID" value="PgR032X_g010_t04"/>
    <property type="gene ID" value="PgR032X_g010"/>
</dbReference>
<evidence type="ECO:0000256" key="6">
    <source>
        <dbReference type="RuleBase" id="RU003844"/>
    </source>
</evidence>
<dbReference type="InterPro" id="IPR011993">
    <property type="entry name" value="PH-like_dom_sf"/>
</dbReference>
<keyword evidence="3" id="KW-0597">Phosphoprotein</keyword>
<evidence type="ECO:0000313" key="12">
    <source>
        <dbReference type="WBParaSite" id="PgR032X_g010_t03"/>
    </source>
</evidence>
<dbReference type="InterPro" id="IPR001849">
    <property type="entry name" value="PH_domain"/>
</dbReference>
<dbReference type="GO" id="GO:0006869">
    <property type="term" value="P:lipid transport"/>
    <property type="evidence" value="ECO:0007669"/>
    <property type="project" value="UniProtKB-KW"/>
</dbReference>
<dbReference type="InterPro" id="IPR000648">
    <property type="entry name" value="Oxysterol-bd"/>
</dbReference>
<accession>A0A915BB00</accession>
<dbReference type="SUPFAM" id="SSF144000">
    <property type="entry name" value="Oxysterol-binding protein-like"/>
    <property type="match status" value="1"/>
</dbReference>
<evidence type="ECO:0000256" key="3">
    <source>
        <dbReference type="ARBA" id="ARBA00022553"/>
    </source>
</evidence>
<evidence type="ECO:0000256" key="4">
    <source>
        <dbReference type="ARBA" id="ARBA00023055"/>
    </source>
</evidence>
<dbReference type="InterPro" id="IPR037239">
    <property type="entry name" value="OSBP_sf"/>
</dbReference>
<evidence type="ECO:0000259" key="9">
    <source>
        <dbReference type="PROSITE" id="PS50003"/>
    </source>
</evidence>
<protein>
    <recommendedName>
        <fullName evidence="7">Oxysterol-binding protein</fullName>
    </recommendedName>
</protein>
<evidence type="ECO:0000256" key="2">
    <source>
        <dbReference type="ARBA" id="ARBA00022448"/>
    </source>
</evidence>
<dbReference type="FunFam" id="2.30.29.30:FF:000666">
    <property type="entry name" value="Oxysterol-binding protein"/>
    <property type="match status" value="1"/>
</dbReference>
<comment type="similarity">
    <text evidence="1 6">Belongs to the OSBP family.</text>
</comment>
<feature type="coiled-coil region" evidence="8">
    <location>
        <begin position="693"/>
        <end position="720"/>
    </location>
</feature>
<evidence type="ECO:0000256" key="1">
    <source>
        <dbReference type="ARBA" id="ARBA00008842"/>
    </source>
</evidence>
<evidence type="ECO:0000313" key="10">
    <source>
        <dbReference type="Proteomes" id="UP000887569"/>
    </source>
</evidence>
<dbReference type="GO" id="GO:0097038">
    <property type="term" value="C:perinuclear endoplasmic reticulum"/>
    <property type="evidence" value="ECO:0007669"/>
    <property type="project" value="TreeGrafter"/>
</dbReference>
<dbReference type="InterPro" id="IPR018494">
    <property type="entry name" value="Oxysterol-bd_CS"/>
</dbReference>
<dbReference type="SUPFAM" id="SSF50729">
    <property type="entry name" value="PH domain-like"/>
    <property type="match status" value="1"/>
</dbReference>
<dbReference type="PANTHER" id="PTHR10972">
    <property type="entry name" value="OXYSTEROL-BINDING PROTEIN-RELATED"/>
    <property type="match status" value="1"/>
</dbReference>
<dbReference type="PROSITE" id="PS50003">
    <property type="entry name" value="PH_DOMAIN"/>
    <property type="match status" value="1"/>
</dbReference>
<dbReference type="PANTHER" id="PTHR10972:SF205">
    <property type="entry name" value="OXYSTEROL-BINDING PROTEIN 1"/>
    <property type="match status" value="1"/>
</dbReference>
<dbReference type="GO" id="GO:0005829">
    <property type="term" value="C:cytosol"/>
    <property type="evidence" value="ECO:0007669"/>
    <property type="project" value="TreeGrafter"/>
</dbReference>
<keyword evidence="5" id="KW-0446">Lipid-binding</keyword>
<feature type="domain" description="PH" evidence="9">
    <location>
        <begin position="53"/>
        <end position="147"/>
    </location>
</feature>
<dbReference type="WBParaSite" id="PgR032X_g010_t01">
    <property type="protein sequence ID" value="PgR032X_g010_t01"/>
    <property type="gene ID" value="PgR032X_g010"/>
</dbReference>
<keyword evidence="4 7" id="KW-0445">Lipid transport</keyword>
<feature type="coiled-coil region" evidence="8">
    <location>
        <begin position="254"/>
        <end position="281"/>
    </location>
</feature>
<name>A0A915BB00_PARUN</name>
<dbReference type="SMART" id="SM00233">
    <property type="entry name" value="PH"/>
    <property type="match status" value="1"/>
</dbReference>
<organism evidence="10 11">
    <name type="scientific">Parascaris univalens</name>
    <name type="common">Nematode worm</name>
    <dbReference type="NCBI Taxonomy" id="6257"/>
    <lineage>
        <taxon>Eukaryota</taxon>
        <taxon>Metazoa</taxon>
        <taxon>Ecdysozoa</taxon>
        <taxon>Nematoda</taxon>
        <taxon>Chromadorea</taxon>
        <taxon>Rhabditida</taxon>
        <taxon>Spirurina</taxon>
        <taxon>Ascaridomorpha</taxon>
        <taxon>Ascaridoidea</taxon>
        <taxon>Ascarididae</taxon>
        <taxon>Parascaris</taxon>
    </lineage>
</organism>
<dbReference type="FunFam" id="2.40.160.120:FF:000031">
    <property type="entry name" value="Oxysterol-binding protein 2"/>
    <property type="match status" value="1"/>
</dbReference>